<comment type="caution">
    <text evidence="1">The sequence shown here is derived from an EMBL/GenBank/DDBJ whole genome shotgun (WGS) entry which is preliminary data.</text>
</comment>
<dbReference type="Proteomes" id="UP000613030">
    <property type="component" value="Unassembled WGS sequence"/>
</dbReference>
<reference evidence="1 2" key="1">
    <citation type="submission" date="2021-01" db="EMBL/GenBank/DDBJ databases">
        <title>Chryseolinea sp. Jin1 Genome sequencing and assembly.</title>
        <authorList>
            <person name="Kim I."/>
        </authorList>
    </citation>
    <scope>NUCLEOTIDE SEQUENCE [LARGE SCALE GENOMIC DNA]</scope>
    <source>
        <strain evidence="1 2">Jin1</strain>
    </source>
</reference>
<name>A0ABS1L0A6_9BACT</name>
<organism evidence="1 2">
    <name type="scientific">Chryseolinea lacunae</name>
    <dbReference type="NCBI Taxonomy" id="2801331"/>
    <lineage>
        <taxon>Bacteria</taxon>
        <taxon>Pseudomonadati</taxon>
        <taxon>Bacteroidota</taxon>
        <taxon>Cytophagia</taxon>
        <taxon>Cytophagales</taxon>
        <taxon>Fulvivirgaceae</taxon>
        <taxon>Chryseolinea</taxon>
    </lineage>
</organism>
<keyword evidence="2" id="KW-1185">Reference proteome</keyword>
<dbReference type="EMBL" id="JAERRB010000014">
    <property type="protein sequence ID" value="MBL0745143.1"/>
    <property type="molecule type" value="Genomic_DNA"/>
</dbReference>
<evidence type="ECO:0000313" key="1">
    <source>
        <dbReference type="EMBL" id="MBL0745143.1"/>
    </source>
</evidence>
<accession>A0ABS1L0A6</accession>
<proteinExistence type="predicted"/>
<evidence type="ECO:0000313" key="2">
    <source>
        <dbReference type="Proteomes" id="UP000613030"/>
    </source>
</evidence>
<protein>
    <submittedName>
        <fullName evidence="1">DUF2116 family Zn-ribbon domain-containing protein</fullName>
    </submittedName>
</protein>
<sequence>MPDQNTRYCLECGTEVRGRLDKKFCDDQCRTQYNNRLNRKEAIYMRTIILVLRRNRRILKSLNPMGKAKVSSEKMKLKGFDFSYFTNISKTRNGRCYFFCFDQGYLPVEKGYCRLVTKNKNTGL</sequence>
<gene>
    <name evidence="1" type="ORF">JI741_28190</name>
</gene>